<dbReference type="Proteomes" id="UP000298787">
    <property type="component" value="Chromosome 8"/>
</dbReference>
<evidence type="ECO:0000313" key="2">
    <source>
        <dbReference type="EMBL" id="TKS74817.1"/>
    </source>
</evidence>
<evidence type="ECO:0000313" key="3">
    <source>
        <dbReference type="Proteomes" id="UP000298787"/>
    </source>
</evidence>
<organism evidence="2 3">
    <name type="scientific">Collichthys lucidus</name>
    <name type="common">Big head croaker</name>
    <name type="synonym">Sciaena lucida</name>
    <dbReference type="NCBI Taxonomy" id="240159"/>
    <lineage>
        <taxon>Eukaryota</taxon>
        <taxon>Metazoa</taxon>
        <taxon>Chordata</taxon>
        <taxon>Craniata</taxon>
        <taxon>Vertebrata</taxon>
        <taxon>Euteleostomi</taxon>
        <taxon>Actinopterygii</taxon>
        <taxon>Neopterygii</taxon>
        <taxon>Teleostei</taxon>
        <taxon>Neoteleostei</taxon>
        <taxon>Acanthomorphata</taxon>
        <taxon>Eupercaria</taxon>
        <taxon>Sciaenidae</taxon>
        <taxon>Collichthys</taxon>
    </lineage>
</organism>
<keyword evidence="3" id="KW-1185">Reference proteome</keyword>
<protein>
    <submittedName>
        <fullName evidence="2">Uncharacterized protein</fullName>
    </submittedName>
</protein>
<evidence type="ECO:0000256" key="1">
    <source>
        <dbReference type="SAM" id="MobiDB-lite"/>
    </source>
</evidence>
<proteinExistence type="predicted"/>
<feature type="compositionally biased region" description="Basic and acidic residues" evidence="1">
    <location>
        <begin position="74"/>
        <end position="92"/>
    </location>
</feature>
<accession>A0A4U5UJ65</accession>
<dbReference type="AlphaFoldDB" id="A0A4U5UJ65"/>
<feature type="region of interest" description="Disordered" evidence="1">
    <location>
        <begin position="74"/>
        <end position="103"/>
    </location>
</feature>
<name>A0A4U5UJ65_COLLU</name>
<gene>
    <name evidence="2" type="ORF">D9C73_008900</name>
</gene>
<reference evidence="2 3" key="1">
    <citation type="submission" date="2019-01" db="EMBL/GenBank/DDBJ databases">
        <title>Genome Assembly of Collichthys lucidus.</title>
        <authorList>
            <person name="Cai M."/>
            <person name="Xiao S."/>
        </authorList>
    </citation>
    <scope>NUCLEOTIDE SEQUENCE [LARGE SCALE GENOMIC DNA]</scope>
    <source>
        <strain evidence="2">JT15FE1705JMU</strain>
        <tissue evidence="2">Muscle</tissue>
    </source>
</reference>
<dbReference type="EMBL" id="CM014085">
    <property type="protein sequence ID" value="TKS74817.1"/>
    <property type="molecule type" value="Genomic_DNA"/>
</dbReference>
<sequence length="138" mass="15631">MTIAQLNHSSAVVNLINDGERRHTVIMSYERQRPRTNVIHSTAESLLYRAAVESGNPVITRVCFHRRRSGQWRHVGELTPHGKEGSRSRPWSDPRAQSQTSAGGCRRVIETVLNSPVYEHLYGQSVHTSHVFVEAYLT</sequence>